<dbReference type="GO" id="GO:0003700">
    <property type="term" value="F:DNA-binding transcription factor activity"/>
    <property type="evidence" value="ECO:0007669"/>
    <property type="project" value="InterPro"/>
</dbReference>
<dbReference type="GO" id="GO:0006351">
    <property type="term" value="P:DNA-templated transcription"/>
    <property type="evidence" value="ECO:0007669"/>
    <property type="project" value="TreeGrafter"/>
</dbReference>
<evidence type="ECO:0000313" key="6">
    <source>
        <dbReference type="EMBL" id="ARU04156.1"/>
    </source>
</evidence>
<gene>
    <name evidence="6" type="ORF">CCO03_05225</name>
</gene>
<sequence>MTRIADLQLLLRAVDLGSLTAAARALDGSPAAASAAVKRLEAQWQVPLLVRSTRSLRLSPQGERLLPHLRQALAALHAADEAARAQAQDLSGELQLALPSDLGRNLLLPWLDAFAEQHPALRLRLHLADHNADLVRAPLDAAIRYGTPTAGTQVALPLAPNNRRVLVASPAYVARHGIPQTPDAVRTHEALRFMLGGEVQTQWRFNLAGQWQTIEVTGRHSANDGEVVKRWALRGLGLAYKSWLDVADDLAAGRLLHLQPGWVGEASPLALVVPGRQQLTPAVRALRAWLQPRLDALPWPRWPDLDG</sequence>
<evidence type="ECO:0000256" key="1">
    <source>
        <dbReference type="ARBA" id="ARBA00009437"/>
    </source>
</evidence>
<keyword evidence="3" id="KW-0238">DNA-binding</keyword>
<evidence type="ECO:0000259" key="5">
    <source>
        <dbReference type="PROSITE" id="PS50931"/>
    </source>
</evidence>
<dbReference type="SUPFAM" id="SSF46785">
    <property type="entry name" value="Winged helix' DNA-binding domain"/>
    <property type="match status" value="1"/>
</dbReference>
<dbReference type="PROSITE" id="PS50931">
    <property type="entry name" value="HTH_LYSR"/>
    <property type="match status" value="1"/>
</dbReference>
<proteinExistence type="inferred from homology"/>
<dbReference type="PANTHER" id="PTHR30537">
    <property type="entry name" value="HTH-TYPE TRANSCRIPTIONAL REGULATOR"/>
    <property type="match status" value="1"/>
</dbReference>
<dbReference type="InterPro" id="IPR036390">
    <property type="entry name" value="WH_DNA-bd_sf"/>
</dbReference>
<keyword evidence="7" id="KW-1185">Reference proteome</keyword>
<evidence type="ECO:0000256" key="4">
    <source>
        <dbReference type="ARBA" id="ARBA00023163"/>
    </source>
</evidence>
<evidence type="ECO:0000313" key="7">
    <source>
        <dbReference type="Proteomes" id="UP000196138"/>
    </source>
</evidence>
<dbReference type="Pfam" id="PF03466">
    <property type="entry name" value="LysR_substrate"/>
    <property type="match status" value="1"/>
</dbReference>
<dbReference type="GO" id="GO:0043565">
    <property type="term" value="F:sequence-specific DNA binding"/>
    <property type="evidence" value="ECO:0007669"/>
    <property type="project" value="TreeGrafter"/>
</dbReference>
<dbReference type="Gene3D" id="1.10.10.10">
    <property type="entry name" value="Winged helix-like DNA-binding domain superfamily/Winged helix DNA-binding domain"/>
    <property type="match status" value="1"/>
</dbReference>
<keyword evidence="2" id="KW-0805">Transcription regulation</keyword>
<dbReference type="KEGG" id="cser:CCO03_05225"/>
<organism evidence="6 7">
    <name type="scientific">Comamonas serinivorans</name>
    <dbReference type="NCBI Taxonomy" id="1082851"/>
    <lineage>
        <taxon>Bacteria</taxon>
        <taxon>Pseudomonadati</taxon>
        <taxon>Pseudomonadota</taxon>
        <taxon>Betaproteobacteria</taxon>
        <taxon>Burkholderiales</taxon>
        <taxon>Comamonadaceae</taxon>
        <taxon>Comamonas</taxon>
    </lineage>
</organism>
<dbReference type="OrthoDB" id="9786526at2"/>
<evidence type="ECO:0000256" key="2">
    <source>
        <dbReference type="ARBA" id="ARBA00023015"/>
    </source>
</evidence>
<accession>A0A1Y0EKQ7</accession>
<dbReference type="CDD" id="cd08422">
    <property type="entry name" value="PBP2_CrgA_like"/>
    <property type="match status" value="1"/>
</dbReference>
<dbReference type="Proteomes" id="UP000196138">
    <property type="component" value="Chromosome"/>
</dbReference>
<dbReference type="AlphaFoldDB" id="A0A1Y0EKQ7"/>
<dbReference type="Gene3D" id="3.40.190.290">
    <property type="match status" value="1"/>
</dbReference>
<dbReference type="FunFam" id="3.40.190.290:FF:000001">
    <property type="entry name" value="Transcriptional regulator, LysR family"/>
    <property type="match status" value="1"/>
</dbReference>
<name>A0A1Y0EKQ7_9BURK</name>
<dbReference type="Pfam" id="PF00126">
    <property type="entry name" value="HTH_1"/>
    <property type="match status" value="1"/>
</dbReference>
<evidence type="ECO:0000256" key="3">
    <source>
        <dbReference type="ARBA" id="ARBA00023125"/>
    </source>
</evidence>
<dbReference type="InterPro" id="IPR000847">
    <property type="entry name" value="LysR_HTH_N"/>
</dbReference>
<dbReference type="EMBL" id="CP021455">
    <property type="protein sequence ID" value="ARU04156.1"/>
    <property type="molecule type" value="Genomic_DNA"/>
</dbReference>
<dbReference type="RefSeq" id="WP_087278150.1">
    <property type="nucleotide sequence ID" value="NZ_CP021455.1"/>
</dbReference>
<feature type="domain" description="HTH lysR-type" evidence="5">
    <location>
        <begin position="1"/>
        <end position="59"/>
    </location>
</feature>
<dbReference type="SUPFAM" id="SSF53850">
    <property type="entry name" value="Periplasmic binding protein-like II"/>
    <property type="match status" value="1"/>
</dbReference>
<dbReference type="PANTHER" id="PTHR30537:SF21">
    <property type="entry name" value="HTH-TYPE TRANSCRIPTIONAL REGULATOR SINR-RELATED"/>
    <property type="match status" value="1"/>
</dbReference>
<protein>
    <submittedName>
        <fullName evidence="6">LysR family transcriptional regulator</fullName>
    </submittedName>
</protein>
<dbReference type="InterPro" id="IPR036388">
    <property type="entry name" value="WH-like_DNA-bd_sf"/>
</dbReference>
<dbReference type="InterPro" id="IPR005119">
    <property type="entry name" value="LysR_subst-bd"/>
</dbReference>
<reference evidence="6 7" key="1">
    <citation type="submission" date="2017-05" db="EMBL/GenBank/DDBJ databases">
        <authorList>
            <person name="Song R."/>
            <person name="Chenine A.L."/>
            <person name="Ruprecht R.M."/>
        </authorList>
    </citation>
    <scope>NUCLEOTIDE SEQUENCE [LARGE SCALE GENOMIC DNA]</scope>
    <source>
        <strain evidence="6 7">DSM 26136</strain>
    </source>
</reference>
<dbReference type="InterPro" id="IPR058163">
    <property type="entry name" value="LysR-type_TF_proteobact-type"/>
</dbReference>
<comment type="similarity">
    <text evidence="1">Belongs to the LysR transcriptional regulatory family.</text>
</comment>
<keyword evidence="4" id="KW-0804">Transcription</keyword>